<feature type="transmembrane region" description="Helical" evidence="1">
    <location>
        <begin position="40"/>
        <end position="59"/>
    </location>
</feature>
<keyword evidence="1" id="KW-0812">Transmembrane</keyword>
<dbReference type="RefSeq" id="WP_160845582.1">
    <property type="nucleotide sequence ID" value="NZ_WVHT01000007.1"/>
</dbReference>
<feature type="transmembrane region" description="Helical" evidence="1">
    <location>
        <begin position="152"/>
        <end position="171"/>
    </location>
</feature>
<protein>
    <submittedName>
        <fullName evidence="2">Uncharacterized protein</fullName>
    </submittedName>
</protein>
<evidence type="ECO:0000313" key="2">
    <source>
        <dbReference type="EMBL" id="MXV52414.1"/>
    </source>
</evidence>
<dbReference type="Proteomes" id="UP000466586">
    <property type="component" value="Unassembled WGS sequence"/>
</dbReference>
<keyword evidence="1" id="KW-0472">Membrane</keyword>
<keyword evidence="1" id="KW-1133">Transmembrane helix</keyword>
<comment type="caution">
    <text evidence="2">The sequence shown here is derived from an EMBL/GenBank/DDBJ whole genome shotgun (WGS) entry which is preliminary data.</text>
</comment>
<reference evidence="2 3" key="1">
    <citation type="submission" date="2019-11" db="EMBL/GenBank/DDBJ databases">
        <title>Pedobacter sp. HMF7647 Genome sequencing and assembly.</title>
        <authorList>
            <person name="Kang H."/>
            <person name="Kim H."/>
            <person name="Joh K."/>
        </authorList>
    </citation>
    <scope>NUCLEOTIDE SEQUENCE [LARGE SCALE GENOMIC DNA]</scope>
    <source>
        <strain evidence="2 3">HMF7647</strain>
    </source>
</reference>
<sequence length="204" mass="24386">MKDFDALRDIWHGQTALPKLGPEEILKNIRSTKQKFSNKLLFQVFSISIAIVTFIYLFLKADFRYGTSQIAMLIAILCLFYYLFVQLRDYRKINNSEQLAQQPGEYIEYLKNYKHQRYILNTRIYTVYMFFIALVIGLIYIEAFVYMPLWEVVLIVAGTIAWFAMCYFVFMKTYIRKEESRINFMIENLERLQKQFNDTPDTAN</sequence>
<feature type="transmembrane region" description="Helical" evidence="1">
    <location>
        <begin position="124"/>
        <end position="146"/>
    </location>
</feature>
<keyword evidence="3" id="KW-1185">Reference proteome</keyword>
<evidence type="ECO:0000313" key="3">
    <source>
        <dbReference type="Proteomes" id="UP000466586"/>
    </source>
</evidence>
<gene>
    <name evidence="2" type="ORF">GS399_15675</name>
</gene>
<organism evidence="2 3">
    <name type="scientific">Hufsiella arboris</name>
    <dbReference type="NCBI Taxonomy" id="2695275"/>
    <lineage>
        <taxon>Bacteria</taxon>
        <taxon>Pseudomonadati</taxon>
        <taxon>Bacteroidota</taxon>
        <taxon>Sphingobacteriia</taxon>
        <taxon>Sphingobacteriales</taxon>
        <taxon>Sphingobacteriaceae</taxon>
        <taxon>Hufsiella</taxon>
    </lineage>
</organism>
<feature type="transmembrane region" description="Helical" evidence="1">
    <location>
        <begin position="65"/>
        <end position="84"/>
    </location>
</feature>
<accession>A0A7K1YCW1</accession>
<proteinExistence type="predicted"/>
<dbReference type="AlphaFoldDB" id="A0A7K1YCW1"/>
<evidence type="ECO:0000256" key="1">
    <source>
        <dbReference type="SAM" id="Phobius"/>
    </source>
</evidence>
<name>A0A7K1YCW1_9SPHI</name>
<dbReference type="EMBL" id="WVHT01000007">
    <property type="protein sequence ID" value="MXV52414.1"/>
    <property type="molecule type" value="Genomic_DNA"/>
</dbReference>